<evidence type="ECO:0000259" key="7">
    <source>
        <dbReference type="PROSITE" id="PS50090"/>
    </source>
</evidence>
<evidence type="ECO:0000256" key="5">
    <source>
        <dbReference type="ARBA" id="ARBA00023163"/>
    </source>
</evidence>
<evidence type="ECO:0000259" key="8">
    <source>
        <dbReference type="PROSITE" id="PS51294"/>
    </source>
</evidence>
<dbReference type="FunFam" id="1.10.10.60:FF:000001">
    <property type="entry name" value="MYB-related transcription factor"/>
    <property type="match status" value="1"/>
</dbReference>
<feature type="domain" description="HTH myb-type" evidence="8">
    <location>
        <begin position="9"/>
        <end position="61"/>
    </location>
</feature>
<evidence type="ECO:0000256" key="3">
    <source>
        <dbReference type="ARBA" id="ARBA00023015"/>
    </source>
</evidence>
<evidence type="ECO:0000256" key="1">
    <source>
        <dbReference type="ARBA" id="ARBA00004123"/>
    </source>
</evidence>
<dbReference type="SUPFAM" id="SSF46689">
    <property type="entry name" value="Homeodomain-like"/>
    <property type="match status" value="1"/>
</dbReference>
<keyword evidence="4" id="KW-0238">DNA-binding</keyword>
<keyword evidence="5" id="KW-0804">Transcription</keyword>
<keyword evidence="3" id="KW-0805">Transcription regulation</keyword>
<dbReference type="InterPro" id="IPR009057">
    <property type="entry name" value="Homeodomain-like_sf"/>
</dbReference>
<keyword evidence="6" id="KW-0539">Nucleus</keyword>
<dbReference type="Gene3D" id="1.10.10.60">
    <property type="entry name" value="Homeodomain-like"/>
    <property type="match status" value="2"/>
</dbReference>
<proteinExistence type="predicted"/>
<organism evidence="9 10">
    <name type="scientific">Canna indica</name>
    <name type="common">Indian-shot</name>
    <dbReference type="NCBI Taxonomy" id="4628"/>
    <lineage>
        <taxon>Eukaryota</taxon>
        <taxon>Viridiplantae</taxon>
        <taxon>Streptophyta</taxon>
        <taxon>Embryophyta</taxon>
        <taxon>Tracheophyta</taxon>
        <taxon>Spermatophyta</taxon>
        <taxon>Magnoliopsida</taxon>
        <taxon>Liliopsida</taxon>
        <taxon>Zingiberales</taxon>
        <taxon>Cannaceae</taxon>
        <taxon>Canna</taxon>
    </lineage>
</organism>
<dbReference type="Proteomes" id="UP001327560">
    <property type="component" value="Chromosome 8"/>
</dbReference>
<evidence type="ECO:0000313" key="9">
    <source>
        <dbReference type="EMBL" id="WOL16658.1"/>
    </source>
</evidence>
<dbReference type="AlphaFoldDB" id="A0AAQ3L172"/>
<protein>
    <submittedName>
        <fullName evidence="9">Uncharacterized protein</fullName>
    </submittedName>
</protein>
<dbReference type="PROSITE" id="PS51294">
    <property type="entry name" value="HTH_MYB"/>
    <property type="match status" value="2"/>
</dbReference>
<feature type="domain" description="Myb-like" evidence="7">
    <location>
        <begin position="9"/>
        <end position="61"/>
    </location>
</feature>
<reference evidence="9 10" key="1">
    <citation type="submission" date="2023-10" db="EMBL/GenBank/DDBJ databases">
        <title>Chromosome-scale genome assembly provides insights into flower coloration mechanisms of Canna indica.</title>
        <authorList>
            <person name="Li C."/>
        </authorList>
    </citation>
    <scope>NUCLEOTIDE SEQUENCE [LARGE SCALE GENOMIC DNA]</scope>
    <source>
        <tissue evidence="9">Flower</tissue>
    </source>
</reference>
<dbReference type="PANTHER" id="PTHR47994">
    <property type="entry name" value="F14D16.11-RELATED"/>
    <property type="match status" value="1"/>
</dbReference>
<evidence type="ECO:0000256" key="2">
    <source>
        <dbReference type="ARBA" id="ARBA00022737"/>
    </source>
</evidence>
<dbReference type="PANTHER" id="PTHR47994:SF5">
    <property type="entry name" value="F14D16.11-RELATED"/>
    <property type="match status" value="1"/>
</dbReference>
<evidence type="ECO:0000256" key="4">
    <source>
        <dbReference type="ARBA" id="ARBA00023125"/>
    </source>
</evidence>
<evidence type="ECO:0000313" key="10">
    <source>
        <dbReference type="Proteomes" id="UP001327560"/>
    </source>
</evidence>
<dbReference type="InterPro" id="IPR015495">
    <property type="entry name" value="Myb_TF_plants"/>
</dbReference>
<dbReference type="FunFam" id="1.10.10.60:FF:000349">
    <property type="entry name" value="Transcription factor MYB39"/>
    <property type="match status" value="1"/>
</dbReference>
<accession>A0AAQ3L172</accession>
<evidence type="ECO:0000256" key="6">
    <source>
        <dbReference type="ARBA" id="ARBA00023242"/>
    </source>
</evidence>
<dbReference type="GO" id="GO:0003677">
    <property type="term" value="F:DNA binding"/>
    <property type="evidence" value="ECO:0007669"/>
    <property type="project" value="UniProtKB-KW"/>
</dbReference>
<sequence>MGRSPCCDEIGLKKGPWTPEEDKKLVEFIQRHGHGSWRNLPKKAGLNRCGKSCRLRWTNYLRPDIKRGKFSEEEEQMIIQLHSILGNKWSTISKGLPGRTDNEIKNYWNTHLKKKLLLMGIDPVTHRRRTDLDLTASLPNILAAATAANLGNLGGTPLNNALRLQADAVHLIKLQVLQTLIHAMAAASHPSCHGSYEIDATSSQLMVSNGSPPQDQIPMSTPSDLAAPFPGDHHEKKLQVSSESSTVPNFEEQDMVAKSNCSGVKPESYNGVSLTTADYCMTTDPINSPASSSTPFQGLHDLNLADYVDNNMICWKDIIEQISWTSESYQELQS</sequence>
<dbReference type="EMBL" id="CP136897">
    <property type="protein sequence ID" value="WOL16658.1"/>
    <property type="molecule type" value="Genomic_DNA"/>
</dbReference>
<dbReference type="CDD" id="cd00167">
    <property type="entry name" value="SANT"/>
    <property type="match status" value="2"/>
</dbReference>
<keyword evidence="10" id="KW-1185">Reference proteome</keyword>
<dbReference type="InterPro" id="IPR001005">
    <property type="entry name" value="SANT/Myb"/>
</dbReference>
<dbReference type="SMART" id="SM00717">
    <property type="entry name" value="SANT"/>
    <property type="match status" value="2"/>
</dbReference>
<feature type="domain" description="HTH myb-type" evidence="8">
    <location>
        <begin position="62"/>
        <end position="116"/>
    </location>
</feature>
<comment type="subcellular location">
    <subcellularLocation>
        <location evidence="1">Nucleus</location>
    </subcellularLocation>
</comment>
<dbReference type="PROSITE" id="PS50090">
    <property type="entry name" value="MYB_LIKE"/>
    <property type="match status" value="2"/>
</dbReference>
<feature type="domain" description="Myb-like" evidence="7">
    <location>
        <begin position="62"/>
        <end position="112"/>
    </location>
</feature>
<gene>
    <name evidence="9" type="ORF">Cni_G25446</name>
</gene>
<name>A0AAQ3L172_9LILI</name>
<dbReference type="GO" id="GO:0005634">
    <property type="term" value="C:nucleus"/>
    <property type="evidence" value="ECO:0007669"/>
    <property type="project" value="UniProtKB-SubCell"/>
</dbReference>
<dbReference type="InterPro" id="IPR017930">
    <property type="entry name" value="Myb_dom"/>
</dbReference>
<keyword evidence="2" id="KW-0677">Repeat</keyword>
<dbReference type="Pfam" id="PF00249">
    <property type="entry name" value="Myb_DNA-binding"/>
    <property type="match status" value="2"/>
</dbReference>